<evidence type="ECO:0000256" key="2">
    <source>
        <dbReference type="ARBA" id="ARBA00022771"/>
    </source>
</evidence>
<accession>A0ABD2KEV1</accession>
<feature type="region of interest" description="Disordered" evidence="4">
    <location>
        <begin position="477"/>
        <end position="499"/>
    </location>
</feature>
<feature type="region of interest" description="Disordered" evidence="4">
    <location>
        <begin position="219"/>
        <end position="248"/>
    </location>
</feature>
<evidence type="ECO:0000313" key="7">
    <source>
        <dbReference type="EMBL" id="KAL3101463.1"/>
    </source>
</evidence>
<evidence type="ECO:0000259" key="5">
    <source>
        <dbReference type="Pfam" id="PF04500"/>
    </source>
</evidence>
<evidence type="ECO:0000256" key="1">
    <source>
        <dbReference type="ARBA" id="ARBA00022723"/>
    </source>
</evidence>
<dbReference type="Gene3D" id="2.20.25.240">
    <property type="match status" value="1"/>
</dbReference>
<reference evidence="7 8" key="1">
    <citation type="submission" date="2024-10" db="EMBL/GenBank/DDBJ databases">
        <authorList>
            <person name="Kim D."/>
        </authorList>
    </citation>
    <scope>NUCLEOTIDE SEQUENCE [LARGE SCALE GENOMIC DNA]</scope>
    <source>
        <strain evidence="7">BH-2024</strain>
    </source>
</reference>
<evidence type="ECO:0000313" key="8">
    <source>
        <dbReference type="Proteomes" id="UP001620626"/>
    </source>
</evidence>
<dbReference type="EMBL" id="JBICBT010000780">
    <property type="protein sequence ID" value="KAL3101463.1"/>
    <property type="molecule type" value="Genomic_DNA"/>
</dbReference>
<keyword evidence="3" id="KW-0862">Zinc</keyword>
<feature type="compositionally biased region" description="Low complexity" evidence="4">
    <location>
        <begin position="219"/>
        <end position="235"/>
    </location>
</feature>
<protein>
    <submittedName>
        <fullName evidence="7">Uncharacterized protein</fullName>
    </submittedName>
</protein>
<proteinExistence type="predicted"/>
<feature type="domain" description="MADF" evidence="6">
    <location>
        <begin position="96"/>
        <end position="132"/>
    </location>
</feature>
<dbReference type="InterPro" id="IPR006578">
    <property type="entry name" value="MADF-dom"/>
</dbReference>
<comment type="caution">
    <text evidence="7">The sequence shown here is derived from an EMBL/GenBank/DDBJ whole genome shotgun (WGS) entry which is preliminary data.</text>
</comment>
<feature type="domain" description="FLYWCH-type" evidence="5">
    <location>
        <begin position="284"/>
        <end position="352"/>
    </location>
</feature>
<gene>
    <name evidence="7" type="ORF">niasHT_020782</name>
</gene>
<sequence length="499" mass="56653">MNSRRLIRELYNFHYAESFRLSPAALSAAVTEQSAPFVVDRSAIICSLPAATANDLGNSIDQMHRESGTSLIEEDNQQQKNHFEYSTMKCERDLLLISAIRFHPELYDPGNAHYRDNNRKALVWEQIASKCGFLVKYTYALELAFLLELVEPNIASGEIDPRASVEEFPSTEHLKQSVKVKQELLGQQQLNNGGKCQRLFTTDNGDKSDDQRQHLMLAQQTQKKLQQQGQQQKQGGDIGTIGCPSSPFHALRRKRMAPQQKFEKEQQQNATEKCQNLVRFYASTSEKGKDILRHNGFEYAFDKRSKSKNEDFWRCLRRTPYCPGRIVVQKDWQEEESAKYKLGVILNERHNHRPIDPSARDTRNFLRLTAQSENPPTTGDAMGMALALQQMANGAEPTAEAVPTSSSASMARSYRNYVAKASASDFAPAGLSPAAHGAEDDAELFGRRVAKFLRSLSNGRRRRRACIGFEQMMMEYEAEEEEEQKPENSRRKSNSPNQF</sequence>
<dbReference type="InterPro" id="IPR007588">
    <property type="entry name" value="Znf_FLYWCH"/>
</dbReference>
<evidence type="ECO:0000256" key="4">
    <source>
        <dbReference type="SAM" id="MobiDB-lite"/>
    </source>
</evidence>
<dbReference type="Pfam" id="PF04500">
    <property type="entry name" value="FLYWCH"/>
    <property type="match status" value="1"/>
</dbReference>
<keyword evidence="1" id="KW-0479">Metal-binding</keyword>
<dbReference type="Pfam" id="PF10545">
    <property type="entry name" value="MADF_DNA_bdg"/>
    <property type="match status" value="1"/>
</dbReference>
<keyword evidence="2" id="KW-0863">Zinc-finger</keyword>
<evidence type="ECO:0000256" key="3">
    <source>
        <dbReference type="ARBA" id="ARBA00022833"/>
    </source>
</evidence>
<dbReference type="Proteomes" id="UP001620626">
    <property type="component" value="Unassembled WGS sequence"/>
</dbReference>
<name>A0ABD2KEV1_9BILA</name>
<keyword evidence="8" id="KW-1185">Reference proteome</keyword>
<organism evidence="7 8">
    <name type="scientific">Heterodera trifolii</name>
    <dbReference type="NCBI Taxonomy" id="157864"/>
    <lineage>
        <taxon>Eukaryota</taxon>
        <taxon>Metazoa</taxon>
        <taxon>Ecdysozoa</taxon>
        <taxon>Nematoda</taxon>
        <taxon>Chromadorea</taxon>
        <taxon>Rhabditida</taxon>
        <taxon>Tylenchina</taxon>
        <taxon>Tylenchomorpha</taxon>
        <taxon>Tylenchoidea</taxon>
        <taxon>Heteroderidae</taxon>
        <taxon>Heteroderinae</taxon>
        <taxon>Heterodera</taxon>
    </lineage>
</organism>
<evidence type="ECO:0000259" key="6">
    <source>
        <dbReference type="Pfam" id="PF10545"/>
    </source>
</evidence>
<dbReference type="AlphaFoldDB" id="A0ABD2KEV1"/>
<dbReference type="GO" id="GO:0008270">
    <property type="term" value="F:zinc ion binding"/>
    <property type="evidence" value="ECO:0007669"/>
    <property type="project" value="UniProtKB-KW"/>
</dbReference>